<dbReference type="InParanoid" id="K0IFM0"/>
<dbReference type="InterPro" id="IPR036291">
    <property type="entry name" value="NAD(P)-bd_dom_sf"/>
</dbReference>
<gene>
    <name evidence="2" type="ordered locus">Ngar_c06850</name>
</gene>
<keyword evidence="3" id="KW-1185">Reference proteome</keyword>
<dbReference type="HOGENOM" id="CLU_1682751_0_0_2"/>
<sequence length="156" mass="17448">MPAEKGKWKMSEQKKETILVTGTSGGIGYPVAKRLAEEQHQQPSYNVVGFDRKAPSYPSPSAECLHVDLTKEKSLRRGLQAIRDLHGDRIASVIHLAAYDDFSGAASPLYDKVTVQGTRQLLQLLQEEDFNVEQFIFCPGSRSLYTMSSYQRRLAA</sequence>
<dbReference type="Gene3D" id="3.40.50.720">
    <property type="entry name" value="NAD(P)-binding Rossmann-like Domain"/>
    <property type="match status" value="1"/>
</dbReference>
<evidence type="ECO:0000313" key="3">
    <source>
        <dbReference type="Proteomes" id="UP000008037"/>
    </source>
</evidence>
<accession>K0IFM0</accession>
<dbReference type="STRING" id="1237085.Ngar_c06850"/>
<feature type="domain" description="NAD-dependent epimerase/dehydratase" evidence="1">
    <location>
        <begin position="18"/>
        <end position="145"/>
    </location>
</feature>
<dbReference type="EMBL" id="CP002408">
    <property type="protein sequence ID" value="AFU57628.1"/>
    <property type="molecule type" value="Genomic_DNA"/>
</dbReference>
<dbReference type="Pfam" id="PF01370">
    <property type="entry name" value="Epimerase"/>
    <property type="match status" value="1"/>
</dbReference>
<dbReference type="SUPFAM" id="SSF51735">
    <property type="entry name" value="NAD(P)-binding Rossmann-fold domains"/>
    <property type="match status" value="1"/>
</dbReference>
<dbReference type="KEGG" id="nga:Ngar_c06850"/>
<dbReference type="Proteomes" id="UP000008037">
    <property type="component" value="Chromosome"/>
</dbReference>
<reference evidence="2 3" key="1">
    <citation type="journal article" date="2012" name="Environ. Microbiol.">
        <title>The genome of the ammonia-oxidizing Candidatus Nitrososphaera gargensis: insights into metabolic versatility and environmental adaptations.</title>
        <authorList>
            <person name="Spang A."/>
            <person name="Poehlein A."/>
            <person name="Offre P."/>
            <person name="Zumbragel S."/>
            <person name="Haider S."/>
            <person name="Rychlik N."/>
            <person name="Nowka B."/>
            <person name="Schmeisser C."/>
            <person name="Lebedeva E.V."/>
            <person name="Rattei T."/>
            <person name="Bohm C."/>
            <person name="Schmid M."/>
            <person name="Galushko A."/>
            <person name="Hatzenpichler R."/>
            <person name="Weinmaier T."/>
            <person name="Daniel R."/>
            <person name="Schleper C."/>
            <person name="Spieck E."/>
            <person name="Streit W."/>
            <person name="Wagner M."/>
        </authorList>
    </citation>
    <scope>NUCLEOTIDE SEQUENCE [LARGE SCALE GENOMIC DNA]</scope>
    <source>
        <strain evidence="3">Ga9.2</strain>
    </source>
</reference>
<dbReference type="AlphaFoldDB" id="K0IFM0"/>
<dbReference type="BioCyc" id="CNIT1237085:G1324-683-MONOMER"/>
<proteinExistence type="predicted"/>
<protein>
    <submittedName>
        <fullName evidence="2">NAD-dependent epimerase/dehydratase</fullName>
    </submittedName>
</protein>
<dbReference type="InterPro" id="IPR001509">
    <property type="entry name" value="Epimerase_deHydtase"/>
</dbReference>
<evidence type="ECO:0000259" key="1">
    <source>
        <dbReference type="Pfam" id="PF01370"/>
    </source>
</evidence>
<name>K0IFM0_NITGG</name>
<evidence type="ECO:0000313" key="2">
    <source>
        <dbReference type="EMBL" id="AFU57628.1"/>
    </source>
</evidence>
<organism evidence="2 3">
    <name type="scientific">Nitrososphaera gargensis (strain Ga9.2)</name>
    <dbReference type="NCBI Taxonomy" id="1237085"/>
    <lineage>
        <taxon>Archaea</taxon>
        <taxon>Nitrososphaerota</taxon>
        <taxon>Nitrososphaeria</taxon>
        <taxon>Nitrososphaerales</taxon>
        <taxon>Nitrososphaeraceae</taxon>
        <taxon>Nitrososphaera</taxon>
    </lineage>
</organism>